<evidence type="ECO:0000256" key="1">
    <source>
        <dbReference type="SAM" id="MobiDB-lite"/>
    </source>
</evidence>
<reference evidence="3 4" key="1">
    <citation type="submission" date="2019-08" db="EMBL/GenBank/DDBJ databases">
        <title>Archangium and Cystobacter genomes.</title>
        <authorList>
            <person name="Chen I.-C.K."/>
            <person name="Wielgoss S."/>
        </authorList>
    </citation>
    <scope>NUCLEOTIDE SEQUENCE [LARGE SCALE GENOMIC DNA]</scope>
    <source>
        <strain evidence="3 4">Cbm 6</strain>
    </source>
</reference>
<proteinExistence type="predicted"/>
<keyword evidence="2" id="KW-0732">Signal</keyword>
<feature type="compositionally biased region" description="Basic residues" evidence="1">
    <location>
        <begin position="217"/>
        <end position="235"/>
    </location>
</feature>
<name>A0ABY9WTF0_9BACT</name>
<gene>
    <name evidence="3" type="ORF">F0U60_24525</name>
</gene>
<evidence type="ECO:0000256" key="2">
    <source>
        <dbReference type="SAM" id="SignalP"/>
    </source>
</evidence>
<evidence type="ECO:0000313" key="3">
    <source>
        <dbReference type="EMBL" id="WNG46940.1"/>
    </source>
</evidence>
<dbReference type="EMBL" id="CP043494">
    <property type="protein sequence ID" value="WNG46940.1"/>
    <property type="molecule type" value="Genomic_DNA"/>
</dbReference>
<sequence>MGRMNLMGWALLLALAGAGVSEAKPVKYAGLHPRTGHPDGGLCHIQAVHVHAATPVHAQVLYRLHGDVYVFIGDPGPFGYEGPRHSYYGHHPVVINVILGEDSDEDDVEYCYHDGPHSHYYPPPPRHDFEEQEDVYYYTDEYPEAYTRDRPKLVQINVIYRPWRYTRPVVVRPPPRGYHGPVVQVNVNVPAVGVEVNVNPAPVRHEVIIVDEPDRDRHHHHKHKKHKHKKFKDRD</sequence>
<dbReference type="Proteomes" id="UP001611383">
    <property type="component" value="Chromosome"/>
</dbReference>
<dbReference type="RefSeq" id="WP_395823837.1">
    <property type="nucleotide sequence ID" value="NZ_CP043494.1"/>
</dbReference>
<organism evidence="3 4">
    <name type="scientific">Archangium minus</name>
    <dbReference type="NCBI Taxonomy" id="83450"/>
    <lineage>
        <taxon>Bacteria</taxon>
        <taxon>Pseudomonadati</taxon>
        <taxon>Myxococcota</taxon>
        <taxon>Myxococcia</taxon>
        <taxon>Myxococcales</taxon>
        <taxon>Cystobacterineae</taxon>
        <taxon>Archangiaceae</taxon>
        <taxon>Archangium</taxon>
    </lineage>
</organism>
<keyword evidence="4" id="KW-1185">Reference proteome</keyword>
<feature type="region of interest" description="Disordered" evidence="1">
    <location>
        <begin position="211"/>
        <end position="235"/>
    </location>
</feature>
<accession>A0ABY9WTF0</accession>
<evidence type="ECO:0000313" key="4">
    <source>
        <dbReference type="Proteomes" id="UP001611383"/>
    </source>
</evidence>
<feature type="signal peptide" evidence="2">
    <location>
        <begin position="1"/>
        <end position="23"/>
    </location>
</feature>
<feature type="chain" id="PRO_5045505799" evidence="2">
    <location>
        <begin position="24"/>
        <end position="235"/>
    </location>
</feature>
<protein>
    <submittedName>
        <fullName evidence="3">Uncharacterized protein</fullName>
    </submittedName>
</protein>